<reference evidence="2" key="2">
    <citation type="submission" date="2023-05" db="EMBL/GenBank/DDBJ databases">
        <authorList>
            <consortium name="Lawrence Berkeley National Laboratory"/>
            <person name="Steindorff A."/>
            <person name="Hensen N."/>
            <person name="Bonometti L."/>
            <person name="Westerberg I."/>
            <person name="Brannstrom I.O."/>
            <person name="Guillou S."/>
            <person name="Cros-Aarteil S."/>
            <person name="Calhoun S."/>
            <person name="Haridas S."/>
            <person name="Kuo A."/>
            <person name="Mondo S."/>
            <person name="Pangilinan J."/>
            <person name="Riley R."/>
            <person name="Labutti K."/>
            <person name="Andreopoulos B."/>
            <person name="Lipzen A."/>
            <person name="Chen C."/>
            <person name="Yanf M."/>
            <person name="Daum C."/>
            <person name="Ng V."/>
            <person name="Clum A."/>
            <person name="Ohm R."/>
            <person name="Martin F."/>
            <person name="Silar P."/>
            <person name="Natvig D."/>
            <person name="Lalanne C."/>
            <person name="Gautier V."/>
            <person name="Ament-Velasquez S.L."/>
            <person name="Kruys A."/>
            <person name="Hutchinson M.I."/>
            <person name="Powell A.J."/>
            <person name="Barry K."/>
            <person name="Miller A.N."/>
            <person name="Grigoriev I.V."/>
            <person name="Debuchy R."/>
            <person name="Gladieux P."/>
            <person name="Thoren M.H."/>
            <person name="Johannesson H."/>
        </authorList>
    </citation>
    <scope>NUCLEOTIDE SEQUENCE</scope>
    <source>
        <strain evidence="2">CBS 892.96</strain>
    </source>
</reference>
<evidence type="ECO:0000313" key="3">
    <source>
        <dbReference type="Proteomes" id="UP001302321"/>
    </source>
</evidence>
<evidence type="ECO:0000256" key="1">
    <source>
        <dbReference type="SAM" id="MobiDB-lite"/>
    </source>
</evidence>
<protein>
    <submittedName>
        <fullName evidence="2">Uncharacterized protein</fullName>
    </submittedName>
</protein>
<feature type="region of interest" description="Disordered" evidence="1">
    <location>
        <begin position="118"/>
        <end position="153"/>
    </location>
</feature>
<name>A0AAN6WDI5_9PEZI</name>
<comment type="caution">
    <text evidence="2">The sequence shown here is derived from an EMBL/GenBank/DDBJ whole genome shotgun (WGS) entry which is preliminary data.</text>
</comment>
<feature type="compositionally biased region" description="Polar residues" evidence="1">
    <location>
        <begin position="143"/>
        <end position="153"/>
    </location>
</feature>
<accession>A0AAN6WDI5</accession>
<evidence type="ECO:0000313" key="2">
    <source>
        <dbReference type="EMBL" id="KAK4179816.1"/>
    </source>
</evidence>
<keyword evidence="3" id="KW-1185">Reference proteome</keyword>
<organism evidence="2 3">
    <name type="scientific">Triangularia setosa</name>
    <dbReference type="NCBI Taxonomy" id="2587417"/>
    <lineage>
        <taxon>Eukaryota</taxon>
        <taxon>Fungi</taxon>
        <taxon>Dikarya</taxon>
        <taxon>Ascomycota</taxon>
        <taxon>Pezizomycotina</taxon>
        <taxon>Sordariomycetes</taxon>
        <taxon>Sordariomycetidae</taxon>
        <taxon>Sordariales</taxon>
        <taxon>Podosporaceae</taxon>
        <taxon>Triangularia</taxon>
    </lineage>
</organism>
<proteinExistence type="predicted"/>
<dbReference type="EMBL" id="MU866109">
    <property type="protein sequence ID" value="KAK4179816.1"/>
    <property type="molecule type" value="Genomic_DNA"/>
</dbReference>
<dbReference type="AlphaFoldDB" id="A0AAN6WDI5"/>
<dbReference type="Proteomes" id="UP001302321">
    <property type="component" value="Unassembled WGS sequence"/>
</dbReference>
<sequence length="153" mass="17401">MLDANDTTFYKMSRMLMNNTLIYEDQLLEHVPIVRFTEYWGSLFPFNSTFRSHVCSVDAKCGYSNLRDTYLPHLPPLPFRICPLSQEQASTASKQTNAGIFGGGSSRSRAPEPLLRHLPHHRVLPPPIRRPRLPSSKPLPTPQEQRPTLTATM</sequence>
<gene>
    <name evidence="2" type="ORF">QBC36DRAFT_287178</name>
</gene>
<reference evidence="2" key="1">
    <citation type="journal article" date="2023" name="Mol. Phylogenet. Evol.">
        <title>Genome-scale phylogeny and comparative genomics of the fungal order Sordariales.</title>
        <authorList>
            <person name="Hensen N."/>
            <person name="Bonometti L."/>
            <person name="Westerberg I."/>
            <person name="Brannstrom I.O."/>
            <person name="Guillou S."/>
            <person name="Cros-Aarteil S."/>
            <person name="Calhoun S."/>
            <person name="Haridas S."/>
            <person name="Kuo A."/>
            <person name="Mondo S."/>
            <person name="Pangilinan J."/>
            <person name="Riley R."/>
            <person name="LaButti K."/>
            <person name="Andreopoulos B."/>
            <person name="Lipzen A."/>
            <person name="Chen C."/>
            <person name="Yan M."/>
            <person name="Daum C."/>
            <person name="Ng V."/>
            <person name="Clum A."/>
            <person name="Steindorff A."/>
            <person name="Ohm R.A."/>
            <person name="Martin F."/>
            <person name="Silar P."/>
            <person name="Natvig D.O."/>
            <person name="Lalanne C."/>
            <person name="Gautier V."/>
            <person name="Ament-Velasquez S.L."/>
            <person name="Kruys A."/>
            <person name="Hutchinson M.I."/>
            <person name="Powell A.J."/>
            <person name="Barry K."/>
            <person name="Miller A.N."/>
            <person name="Grigoriev I.V."/>
            <person name="Debuchy R."/>
            <person name="Gladieux P."/>
            <person name="Hiltunen Thoren M."/>
            <person name="Johannesson H."/>
        </authorList>
    </citation>
    <scope>NUCLEOTIDE SEQUENCE</scope>
    <source>
        <strain evidence="2">CBS 892.96</strain>
    </source>
</reference>